<evidence type="ECO:0000313" key="5">
    <source>
        <dbReference type="Proteomes" id="UP000326202"/>
    </source>
</evidence>
<keyword evidence="5" id="KW-1185">Reference proteome</keyword>
<dbReference type="SUPFAM" id="SSF51338">
    <property type="entry name" value="Composite domain of metallo-dependent hydrolases"/>
    <property type="match status" value="1"/>
</dbReference>
<dbReference type="EMBL" id="CP042906">
    <property type="protein sequence ID" value="QEX17288.1"/>
    <property type="molecule type" value="Genomic_DNA"/>
</dbReference>
<dbReference type="Pfam" id="PF01979">
    <property type="entry name" value="Amidohydro_1"/>
    <property type="match status" value="1"/>
</dbReference>
<evidence type="ECO:0000256" key="1">
    <source>
        <dbReference type="ARBA" id="ARBA00006745"/>
    </source>
</evidence>
<dbReference type="AlphaFoldDB" id="A0A5J6MIG0"/>
<keyword evidence="2" id="KW-0378">Hydrolase</keyword>
<evidence type="ECO:0000313" key="4">
    <source>
        <dbReference type="EMBL" id="QEX17288.1"/>
    </source>
</evidence>
<proteinExistence type="inferred from homology"/>
<dbReference type="RefSeq" id="WP_151177559.1">
    <property type="nucleotide sequence ID" value="NZ_CP042906.1"/>
</dbReference>
<organism evidence="4 5">
    <name type="scientific">Hypericibacter terrae</name>
    <dbReference type="NCBI Taxonomy" id="2602015"/>
    <lineage>
        <taxon>Bacteria</taxon>
        <taxon>Pseudomonadati</taxon>
        <taxon>Pseudomonadota</taxon>
        <taxon>Alphaproteobacteria</taxon>
        <taxon>Rhodospirillales</taxon>
        <taxon>Dongiaceae</taxon>
        <taxon>Hypericibacter</taxon>
    </lineage>
</organism>
<dbReference type="PANTHER" id="PTHR43794:SF11">
    <property type="entry name" value="AMIDOHYDROLASE-RELATED DOMAIN-CONTAINING PROTEIN"/>
    <property type="match status" value="1"/>
</dbReference>
<dbReference type="InterPro" id="IPR006680">
    <property type="entry name" value="Amidohydro-rel"/>
</dbReference>
<dbReference type="PANTHER" id="PTHR43794">
    <property type="entry name" value="AMINOHYDROLASE SSNA-RELATED"/>
    <property type="match status" value="1"/>
</dbReference>
<feature type="domain" description="Amidohydrolase-related" evidence="3">
    <location>
        <begin position="63"/>
        <end position="423"/>
    </location>
</feature>
<dbReference type="Gene3D" id="3.20.20.140">
    <property type="entry name" value="Metal-dependent hydrolases"/>
    <property type="match status" value="1"/>
</dbReference>
<dbReference type="InterPro" id="IPR050287">
    <property type="entry name" value="MTA/SAH_deaminase"/>
</dbReference>
<reference evidence="4 5" key="1">
    <citation type="submission" date="2019-08" db="EMBL/GenBank/DDBJ databases">
        <title>Hyperibacter terrae gen. nov., sp. nov. and Hyperibacter viscosus sp. nov., two new members in the family Rhodospirillaceae isolated from the rhizosphere of Hypericum perforatum.</title>
        <authorList>
            <person name="Noviana Z."/>
        </authorList>
    </citation>
    <scope>NUCLEOTIDE SEQUENCE [LARGE SCALE GENOMIC DNA]</scope>
    <source>
        <strain evidence="4 5">R5913</strain>
    </source>
</reference>
<accession>A0A5J6MIG0</accession>
<gene>
    <name evidence="4" type="primary">mtaD</name>
    <name evidence="4" type="ORF">FRZ44_25840</name>
</gene>
<evidence type="ECO:0000259" key="3">
    <source>
        <dbReference type="Pfam" id="PF01979"/>
    </source>
</evidence>
<dbReference type="InterPro" id="IPR032466">
    <property type="entry name" value="Metal_Hydrolase"/>
</dbReference>
<dbReference type="KEGG" id="htq:FRZ44_25840"/>
<dbReference type="InterPro" id="IPR011059">
    <property type="entry name" value="Metal-dep_hydrolase_composite"/>
</dbReference>
<comment type="similarity">
    <text evidence="1">Belongs to the metallo-dependent hydrolases superfamily. ATZ/TRZ family.</text>
</comment>
<dbReference type="SUPFAM" id="SSF51556">
    <property type="entry name" value="Metallo-dependent hydrolases"/>
    <property type="match status" value="1"/>
</dbReference>
<protein>
    <submittedName>
        <fullName evidence="4">5-methylthioadenosine/S-adenosylhomocysteine deaminase</fullName>
    </submittedName>
</protein>
<dbReference type="GO" id="GO:0016810">
    <property type="term" value="F:hydrolase activity, acting on carbon-nitrogen (but not peptide) bonds"/>
    <property type="evidence" value="ECO:0007669"/>
    <property type="project" value="InterPro"/>
</dbReference>
<name>A0A5J6MIG0_9PROT</name>
<evidence type="ECO:0000256" key="2">
    <source>
        <dbReference type="ARBA" id="ARBA00022801"/>
    </source>
</evidence>
<sequence length="465" mass="50004">MSEIQADLVVRNGFVITMNDARECLERGAVAILGNKIVAVGTDRDIAGTVKAKRAIDAQGGVIHPGFVDTHVHFMNTVRGAVPDSADTSIMMNTFRRWWDSVEEEDERAATLLNCIEMLSNGTTCFLEAGTLQFPDLAAEAAAETGIRGLIGDPFLWDVPTPAGTHAMTRAPRDRNRSLKLLGGQLKRNKGEPLIRGCVVLFGLGSASDELMQAAKELSDSHQVIFSQHQSFDTHDGSADEHRLGKRAMCHYADHDLVGENCTFSHMNDLTADEAEIVRQAGMSVVWCPVTSMNLGAGAAKHARHLEMLRAGVNVSLASDGAVSGCRYDIGLQGLVGLLSSRAKSENKLAFSAEDVLELATRGGAQAVGMLDQIGSIEPGKYADLVIRTTDLPEAQPITDPIQALVYSCGSKSIATVIVNGEIAWSGGQPARVEAAMIYDLARSSRRRMWAKLSLAPEGKWPLLV</sequence>
<dbReference type="OrthoDB" id="9796020at2"/>
<dbReference type="Proteomes" id="UP000326202">
    <property type="component" value="Chromosome"/>
</dbReference>
<dbReference type="Gene3D" id="2.30.40.10">
    <property type="entry name" value="Urease, subunit C, domain 1"/>
    <property type="match status" value="1"/>
</dbReference>